<protein>
    <submittedName>
        <fullName evidence="2">Uncharacterized protein</fullName>
    </submittedName>
</protein>
<accession>A0A9Q1GX16</accession>
<evidence type="ECO:0000256" key="1">
    <source>
        <dbReference type="SAM" id="MobiDB-lite"/>
    </source>
</evidence>
<dbReference type="AlphaFoldDB" id="A0A9Q1GX16"/>
<evidence type="ECO:0000313" key="2">
    <source>
        <dbReference type="EMBL" id="KAJ8427017.1"/>
    </source>
</evidence>
<sequence length="218" mass="24124">MAFRSLLGRKTQVKSLTDWFHMPRSFTALINALRSCQSDGGAEDSEPSFEPMTLCQNASQAKISTPSVVILNPEEDVPIDDEDDMDIFLNLEGDEAPQHSSDSSKKRRSRQKVTVAATDTGLPHLQNETDNRIVIQAVKGEIRSPWRIQPLVQDLRNLLSRFTTTSIQDGNGSTRQQLLLIEVKRGSGFHGSPGGCSSYFGAVLMNIMKTRMMLNVGT</sequence>
<gene>
    <name evidence="2" type="ORF">Cgig2_013335</name>
</gene>
<name>A0A9Q1GX16_9CARY</name>
<dbReference type="OrthoDB" id="1166192at2759"/>
<reference evidence="2" key="1">
    <citation type="submission" date="2022-04" db="EMBL/GenBank/DDBJ databases">
        <title>Carnegiea gigantea Genome sequencing and assembly v2.</title>
        <authorList>
            <person name="Copetti D."/>
            <person name="Sanderson M.J."/>
            <person name="Burquez A."/>
            <person name="Wojciechowski M.F."/>
        </authorList>
    </citation>
    <scope>NUCLEOTIDE SEQUENCE</scope>
    <source>
        <strain evidence="2">SGP5-SGP5p</strain>
        <tissue evidence="2">Aerial part</tissue>
    </source>
</reference>
<organism evidence="2 3">
    <name type="scientific">Carnegiea gigantea</name>
    <dbReference type="NCBI Taxonomy" id="171969"/>
    <lineage>
        <taxon>Eukaryota</taxon>
        <taxon>Viridiplantae</taxon>
        <taxon>Streptophyta</taxon>
        <taxon>Embryophyta</taxon>
        <taxon>Tracheophyta</taxon>
        <taxon>Spermatophyta</taxon>
        <taxon>Magnoliopsida</taxon>
        <taxon>eudicotyledons</taxon>
        <taxon>Gunneridae</taxon>
        <taxon>Pentapetalae</taxon>
        <taxon>Caryophyllales</taxon>
        <taxon>Cactineae</taxon>
        <taxon>Cactaceae</taxon>
        <taxon>Cactoideae</taxon>
        <taxon>Echinocereeae</taxon>
        <taxon>Carnegiea</taxon>
    </lineage>
</organism>
<dbReference type="Proteomes" id="UP001153076">
    <property type="component" value="Unassembled WGS sequence"/>
</dbReference>
<evidence type="ECO:0000313" key="3">
    <source>
        <dbReference type="Proteomes" id="UP001153076"/>
    </source>
</evidence>
<dbReference type="EMBL" id="JAKOGI010001200">
    <property type="protein sequence ID" value="KAJ8427017.1"/>
    <property type="molecule type" value="Genomic_DNA"/>
</dbReference>
<keyword evidence="3" id="KW-1185">Reference proteome</keyword>
<comment type="caution">
    <text evidence="2">The sequence shown here is derived from an EMBL/GenBank/DDBJ whole genome shotgun (WGS) entry which is preliminary data.</text>
</comment>
<feature type="region of interest" description="Disordered" evidence="1">
    <location>
        <begin position="94"/>
        <end position="113"/>
    </location>
</feature>
<proteinExistence type="predicted"/>